<protein>
    <submittedName>
        <fullName evidence="1">Uncharacterized protein</fullName>
    </submittedName>
</protein>
<comment type="caution">
    <text evidence="1">The sequence shown here is derived from an EMBL/GenBank/DDBJ whole genome shotgun (WGS) entry which is preliminary data.</text>
</comment>
<dbReference type="EMBL" id="JASNWA010000011">
    <property type="protein sequence ID" value="KAK3167248.1"/>
    <property type="molecule type" value="Genomic_DNA"/>
</dbReference>
<proteinExistence type="predicted"/>
<gene>
    <name evidence="1" type="ORF">OEA41_010374</name>
</gene>
<organism evidence="1 2">
    <name type="scientific">Lepraria neglecta</name>
    <dbReference type="NCBI Taxonomy" id="209136"/>
    <lineage>
        <taxon>Eukaryota</taxon>
        <taxon>Fungi</taxon>
        <taxon>Dikarya</taxon>
        <taxon>Ascomycota</taxon>
        <taxon>Pezizomycotina</taxon>
        <taxon>Lecanoromycetes</taxon>
        <taxon>OSLEUM clade</taxon>
        <taxon>Lecanoromycetidae</taxon>
        <taxon>Lecanorales</taxon>
        <taxon>Lecanorineae</taxon>
        <taxon>Stereocaulaceae</taxon>
        <taxon>Lepraria</taxon>
    </lineage>
</organism>
<evidence type="ECO:0000313" key="2">
    <source>
        <dbReference type="Proteomes" id="UP001276659"/>
    </source>
</evidence>
<name>A0AAE0DHN1_9LECA</name>
<dbReference type="Proteomes" id="UP001276659">
    <property type="component" value="Unassembled WGS sequence"/>
</dbReference>
<keyword evidence="2" id="KW-1185">Reference proteome</keyword>
<sequence>MISKGLKFDNRYAWVTMWDERGMMVQARAYPDSALVMAAIVVNEVGLFTYDDVTGAVVPQVEFSPEYLVSADSLDG</sequence>
<evidence type="ECO:0000313" key="1">
    <source>
        <dbReference type="EMBL" id="KAK3167248.1"/>
    </source>
</evidence>
<reference evidence="1" key="1">
    <citation type="submission" date="2022-11" db="EMBL/GenBank/DDBJ databases">
        <title>Chromosomal genome sequence assembly and mating type (MAT) locus characterization of the leprose asexual lichenized fungus Lepraria neglecta (Nyl.) Erichsen.</title>
        <authorList>
            <person name="Allen J.L."/>
            <person name="Pfeffer B."/>
        </authorList>
    </citation>
    <scope>NUCLEOTIDE SEQUENCE</scope>
    <source>
        <strain evidence="1">Allen 5258</strain>
    </source>
</reference>
<dbReference type="AlphaFoldDB" id="A0AAE0DHN1"/>
<accession>A0AAE0DHN1</accession>